<evidence type="ECO:0000313" key="2">
    <source>
        <dbReference type="EMBL" id="TWT98129.1"/>
    </source>
</evidence>
<accession>A0A5C6AET8</accession>
<proteinExistence type="predicted"/>
<keyword evidence="3" id="KW-1185">Reference proteome</keyword>
<name>A0A5C6AET8_9BACT</name>
<dbReference type="RefSeq" id="WP_197526481.1">
    <property type="nucleotide sequence ID" value="NZ_SJPR01000002.1"/>
</dbReference>
<dbReference type="EMBL" id="SJPR01000002">
    <property type="protein sequence ID" value="TWT98129.1"/>
    <property type="molecule type" value="Genomic_DNA"/>
</dbReference>
<reference evidence="2 3" key="1">
    <citation type="submission" date="2019-02" db="EMBL/GenBank/DDBJ databases">
        <title>Deep-cultivation of Planctomycetes and their phenomic and genomic characterization uncovers novel biology.</title>
        <authorList>
            <person name="Wiegand S."/>
            <person name="Jogler M."/>
            <person name="Boedeker C."/>
            <person name="Pinto D."/>
            <person name="Vollmers J."/>
            <person name="Rivas-Marin E."/>
            <person name="Kohn T."/>
            <person name="Peeters S.H."/>
            <person name="Heuer A."/>
            <person name="Rast P."/>
            <person name="Oberbeckmann S."/>
            <person name="Bunk B."/>
            <person name="Jeske O."/>
            <person name="Meyerdierks A."/>
            <person name="Storesund J.E."/>
            <person name="Kallscheuer N."/>
            <person name="Luecker S."/>
            <person name="Lage O.M."/>
            <person name="Pohl T."/>
            <person name="Merkel B.J."/>
            <person name="Hornburger P."/>
            <person name="Mueller R.-W."/>
            <person name="Bruemmer F."/>
            <person name="Labrenz M."/>
            <person name="Spormann A.M."/>
            <person name="Op Den Camp H."/>
            <person name="Overmann J."/>
            <person name="Amann R."/>
            <person name="Jetten M.S.M."/>
            <person name="Mascher T."/>
            <person name="Medema M.H."/>
            <person name="Devos D.P."/>
            <person name="Kaster A.-K."/>
            <person name="Ovreas L."/>
            <person name="Rohde M."/>
            <person name="Galperin M.Y."/>
            <person name="Jogler C."/>
        </authorList>
    </citation>
    <scope>NUCLEOTIDE SEQUENCE [LARGE SCALE GENOMIC DNA]</scope>
    <source>
        <strain evidence="2 3">Pla108</strain>
    </source>
</reference>
<feature type="region of interest" description="Disordered" evidence="1">
    <location>
        <begin position="45"/>
        <end position="65"/>
    </location>
</feature>
<evidence type="ECO:0000313" key="3">
    <source>
        <dbReference type="Proteomes" id="UP000317421"/>
    </source>
</evidence>
<feature type="compositionally biased region" description="Polar residues" evidence="1">
    <location>
        <begin position="49"/>
        <end position="65"/>
    </location>
</feature>
<evidence type="ECO:0000256" key="1">
    <source>
        <dbReference type="SAM" id="MobiDB-lite"/>
    </source>
</evidence>
<dbReference type="Pfam" id="PF18856">
    <property type="entry name" value="baeRF_family12"/>
    <property type="match status" value="1"/>
</dbReference>
<gene>
    <name evidence="2" type="ORF">Pla108_22860</name>
</gene>
<protein>
    <submittedName>
        <fullName evidence="2">Uncharacterized protein</fullName>
    </submittedName>
</protein>
<dbReference type="InterPro" id="IPR041374">
    <property type="entry name" value="BaeRF_family12"/>
</dbReference>
<sequence>MSEPIQVTDGTYLVAADGSHAKCYEVWVRDQLVALRALAVMEPKDLLSQGPSGSRPPEQTDSQTDEATFAKQLGNALNAMATAGDFDQLVVCADSPTLGQLREVMSAETKRRGCRRTR</sequence>
<dbReference type="Proteomes" id="UP000317421">
    <property type="component" value="Unassembled WGS sequence"/>
</dbReference>
<dbReference type="AlphaFoldDB" id="A0A5C6AET8"/>
<comment type="caution">
    <text evidence="2">The sequence shown here is derived from an EMBL/GenBank/DDBJ whole genome shotgun (WGS) entry which is preliminary data.</text>
</comment>
<organism evidence="2 3">
    <name type="scientific">Botrimarina colliarenosi</name>
    <dbReference type="NCBI Taxonomy" id="2528001"/>
    <lineage>
        <taxon>Bacteria</taxon>
        <taxon>Pseudomonadati</taxon>
        <taxon>Planctomycetota</taxon>
        <taxon>Planctomycetia</taxon>
        <taxon>Pirellulales</taxon>
        <taxon>Lacipirellulaceae</taxon>
        <taxon>Botrimarina</taxon>
    </lineage>
</organism>